<name>A0A2J8AJV5_9CHLO</name>
<gene>
    <name evidence="2" type="ORF">TSOC_000237</name>
</gene>
<feature type="region of interest" description="Disordered" evidence="1">
    <location>
        <begin position="96"/>
        <end position="119"/>
    </location>
</feature>
<keyword evidence="3" id="KW-1185">Reference proteome</keyword>
<evidence type="ECO:0000313" key="2">
    <source>
        <dbReference type="EMBL" id="PNH12806.1"/>
    </source>
</evidence>
<evidence type="ECO:0000256" key="1">
    <source>
        <dbReference type="SAM" id="MobiDB-lite"/>
    </source>
</evidence>
<feature type="compositionally biased region" description="Basic residues" evidence="1">
    <location>
        <begin position="53"/>
        <end position="67"/>
    </location>
</feature>
<comment type="caution">
    <text evidence="2">The sequence shown here is derived from an EMBL/GenBank/DDBJ whole genome shotgun (WGS) entry which is preliminary data.</text>
</comment>
<dbReference type="EMBL" id="PGGS01000004">
    <property type="protein sequence ID" value="PNH12806.1"/>
    <property type="molecule type" value="Genomic_DNA"/>
</dbReference>
<organism evidence="2 3">
    <name type="scientific">Tetrabaena socialis</name>
    <dbReference type="NCBI Taxonomy" id="47790"/>
    <lineage>
        <taxon>Eukaryota</taxon>
        <taxon>Viridiplantae</taxon>
        <taxon>Chlorophyta</taxon>
        <taxon>core chlorophytes</taxon>
        <taxon>Chlorophyceae</taxon>
        <taxon>CS clade</taxon>
        <taxon>Chlamydomonadales</taxon>
        <taxon>Tetrabaenaceae</taxon>
        <taxon>Tetrabaena</taxon>
    </lineage>
</organism>
<feature type="compositionally biased region" description="Low complexity" evidence="1">
    <location>
        <begin position="31"/>
        <end position="41"/>
    </location>
</feature>
<accession>A0A2J8AJV5</accession>
<proteinExistence type="predicted"/>
<dbReference type="Proteomes" id="UP000236333">
    <property type="component" value="Unassembled WGS sequence"/>
</dbReference>
<feature type="region of interest" description="Disordered" evidence="1">
    <location>
        <begin position="1"/>
        <end position="84"/>
    </location>
</feature>
<sequence>MQYSRAPWQDQALQRPAGGGAGERGGRQRARPAQAAGQGAACHRADRAVPGALRHRGGRRARPRAARVPRPAQGGGVRRHNDAGLQGARAGRLILSWPGSAQGPTAPAASLGRCFPDGQ</sequence>
<evidence type="ECO:0000313" key="3">
    <source>
        <dbReference type="Proteomes" id="UP000236333"/>
    </source>
</evidence>
<protein>
    <submittedName>
        <fullName evidence="2">Uncharacterized protein</fullName>
    </submittedName>
</protein>
<dbReference type="AlphaFoldDB" id="A0A2J8AJV5"/>
<reference evidence="2 3" key="1">
    <citation type="journal article" date="2017" name="Mol. Biol. Evol.">
        <title>The 4-celled Tetrabaena socialis nuclear genome reveals the essential components for genetic control of cell number at the origin of multicellularity in the volvocine lineage.</title>
        <authorList>
            <person name="Featherston J."/>
            <person name="Arakaki Y."/>
            <person name="Hanschen E.R."/>
            <person name="Ferris P.J."/>
            <person name="Michod R.E."/>
            <person name="Olson B.J.S.C."/>
            <person name="Nozaki H."/>
            <person name="Durand P.M."/>
        </authorList>
    </citation>
    <scope>NUCLEOTIDE SEQUENCE [LARGE SCALE GENOMIC DNA]</scope>
    <source>
        <strain evidence="2 3">NIES-571</strain>
    </source>
</reference>